<comment type="caution">
    <text evidence="1">The sequence shown here is derived from an EMBL/GenBank/DDBJ whole genome shotgun (WGS) entry which is preliminary data.</text>
</comment>
<name>A0A3M8D4D5_9BACL</name>
<dbReference type="SUPFAM" id="SSF53335">
    <property type="entry name" value="S-adenosyl-L-methionine-dependent methyltransferases"/>
    <property type="match status" value="1"/>
</dbReference>
<accession>A0A3M8D4D5</accession>
<dbReference type="InterPro" id="IPR029063">
    <property type="entry name" value="SAM-dependent_MTases_sf"/>
</dbReference>
<proteinExistence type="predicted"/>
<evidence type="ECO:0000313" key="1">
    <source>
        <dbReference type="EMBL" id="RNB82956.1"/>
    </source>
</evidence>
<dbReference type="Proteomes" id="UP000269573">
    <property type="component" value="Unassembled WGS sequence"/>
</dbReference>
<dbReference type="EMBL" id="RHHU01000011">
    <property type="protein sequence ID" value="RNB82956.1"/>
    <property type="molecule type" value="Genomic_DNA"/>
</dbReference>
<dbReference type="RefSeq" id="WP_122924907.1">
    <property type="nucleotide sequence ID" value="NZ_RHHU01000011.1"/>
</dbReference>
<dbReference type="AlphaFoldDB" id="A0A3M8D4D5"/>
<organism evidence="1 2">
    <name type="scientific">Brevibacillus nitrificans</name>
    <dbReference type="NCBI Taxonomy" id="651560"/>
    <lineage>
        <taxon>Bacteria</taxon>
        <taxon>Bacillati</taxon>
        <taxon>Bacillota</taxon>
        <taxon>Bacilli</taxon>
        <taxon>Bacillales</taxon>
        <taxon>Paenibacillaceae</taxon>
        <taxon>Brevibacillus</taxon>
    </lineage>
</organism>
<sequence>MIHFQNDRKQAPCCWLCVAEEEAQLLISAARTYAEGDLFEPLPATLLSRVDVLIANVPYVPTDSIRLLPPEARIYEASVALHGGEGGLDVMRRVAGGLHAG</sequence>
<dbReference type="Gene3D" id="3.40.50.150">
    <property type="entry name" value="Vaccinia Virus protein VP39"/>
    <property type="match status" value="1"/>
</dbReference>
<keyword evidence="2" id="KW-1185">Reference proteome</keyword>
<gene>
    <name evidence="1" type="ORF">EDM59_18065</name>
</gene>
<evidence type="ECO:0000313" key="2">
    <source>
        <dbReference type="Proteomes" id="UP000269573"/>
    </source>
</evidence>
<reference evidence="1 2" key="1">
    <citation type="submission" date="2018-10" db="EMBL/GenBank/DDBJ databases">
        <title>Phylogenomics of Brevibacillus.</title>
        <authorList>
            <person name="Dunlap C."/>
        </authorList>
    </citation>
    <scope>NUCLEOTIDE SEQUENCE [LARGE SCALE GENOMIC DNA]</scope>
    <source>
        <strain evidence="1 2">JCM 15774</strain>
    </source>
</reference>
<protein>
    <submittedName>
        <fullName evidence="1">Uncharacterized protein</fullName>
    </submittedName>
</protein>